<protein>
    <submittedName>
        <fullName evidence="1">Uncharacterized protein</fullName>
    </submittedName>
</protein>
<name>A0A6S6U459_9BACT</name>
<reference evidence="1" key="1">
    <citation type="submission" date="2020-01" db="EMBL/GenBank/DDBJ databases">
        <authorList>
            <person name="Meier V. D."/>
            <person name="Meier V D."/>
        </authorList>
    </citation>
    <scope>NUCLEOTIDE SEQUENCE</scope>
    <source>
        <strain evidence="1">HLG_WM_MAG_01</strain>
    </source>
</reference>
<dbReference type="AlphaFoldDB" id="A0A6S6U459"/>
<dbReference type="EMBL" id="CACVAS010000162">
    <property type="protein sequence ID" value="CAA6827746.1"/>
    <property type="molecule type" value="Genomic_DNA"/>
</dbReference>
<gene>
    <name evidence="1" type="ORF">HELGO_WM66057</name>
</gene>
<organism evidence="1">
    <name type="scientific">uncultured Sulfurovum sp</name>
    <dbReference type="NCBI Taxonomy" id="269237"/>
    <lineage>
        <taxon>Bacteria</taxon>
        <taxon>Pseudomonadati</taxon>
        <taxon>Campylobacterota</taxon>
        <taxon>Epsilonproteobacteria</taxon>
        <taxon>Campylobacterales</taxon>
        <taxon>Sulfurovaceae</taxon>
        <taxon>Sulfurovum</taxon>
        <taxon>environmental samples</taxon>
    </lineage>
</organism>
<evidence type="ECO:0000313" key="1">
    <source>
        <dbReference type="EMBL" id="CAA6827746.1"/>
    </source>
</evidence>
<sequence>MNTQTQPIGKVFTFIQQDKKEESVAVQNSIDKIIDIIKYRTSIGLNIEDISNSLLDDIFQLRLDILEWSSKQEISFLNEMNQIIVDEIIKNTPLKNYDELNKTYVDSLEIYYKVLCSMQLSQTGNSSERISEEISTLLNAHITFTSLKKILCIVPQNTGKLFSKFLEESLKLEISFIIADLIITEGIKKPKKLYIKELVSFMLKSIKRYGAYAITLKLWTPENVYENHLINKTSILATTIALDNNLGKKIAIDHLQKMLST</sequence>
<proteinExistence type="predicted"/>
<accession>A0A6S6U459</accession>